<name>A0ABD2P4J3_9CUCU</name>
<comment type="caution">
    <text evidence="2">The sequence shown here is derived from an EMBL/GenBank/DDBJ whole genome shotgun (WGS) entry which is preliminary data.</text>
</comment>
<dbReference type="EMBL" id="JABFTP020000185">
    <property type="protein sequence ID" value="KAL3285886.1"/>
    <property type="molecule type" value="Genomic_DNA"/>
</dbReference>
<organism evidence="2 3">
    <name type="scientific">Cryptolaemus montrouzieri</name>
    <dbReference type="NCBI Taxonomy" id="559131"/>
    <lineage>
        <taxon>Eukaryota</taxon>
        <taxon>Metazoa</taxon>
        <taxon>Ecdysozoa</taxon>
        <taxon>Arthropoda</taxon>
        <taxon>Hexapoda</taxon>
        <taxon>Insecta</taxon>
        <taxon>Pterygota</taxon>
        <taxon>Neoptera</taxon>
        <taxon>Endopterygota</taxon>
        <taxon>Coleoptera</taxon>
        <taxon>Polyphaga</taxon>
        <taxon>Cucujiformia</taxon>
        <taxon>Coccinelloidea</taxon>
        <taxon>Coccinellidae</taxon>
        <taxon>Scymninae</taxon>
        <taxon>Scymnini</taxon>
        <taxon>Cryptolaemus</taxon>
    </lineage>
</organism>
<protein>
    <submittedName>
        <fullName evidence="2">Uncharacterized protein</fullName>
    </submittedName>
</protein>
<evidence type="ECO:0000313" key="2">
    <source>
        <dbReference type="EMBL" id="KAL3285886.1"/>
    </source>
</evidence>
<dbReference type="Proteomes" id="UP001516400">
    <property type="component" value="Unassembled WGS sequence"/>
</dbReference>
<keyword evidence="3" id="KW-1185">Reference proteome</keyword>
<evidence type="ECO:0000313" key="3">
    <source>
        <dbReference type="Proteomes" id="UP001516400"/>
    </source>
</evidence>
<reference evidence="2 3" key="1">
    <citation type="journal article" date="2021" name="BMC Biol.">
        <title>Horizontally acquired antibacterial genes associated with adaptive radiation of ladybird beetles.</title>
        <authorList>
            <person name="Li H.S."/>
            <person name="Tang X.F."/>
            <person name="Huang Y.H."/>
            <person name="Xu Z.Y."/>
            <person name="Chen M.L."/>
            <person name="Du X.Y."/>
            <person name="Qiu B.Y."/>
            <person name="Chen P.T."/>
            <person name="Zhang W."/>
            <person name="Slipinski A."/>
            <person name="Escalona H.E."/>
            <person name="Waterhouse R.M."/>
            <person name="Zwick A."/>
            <person name="Pang H."/>
        </authorList>
    </citation>
    <scope>NUCLEOTIDE SEQUENCE [LARGE SCALE GENOMIC DNA]</scope>
    <source>
        <strain evidence="2">SYSU2018</strain>
    </source>
</reference>
<gene>
    <name evidence="2" type="ORF">HHI36_000406</name>
</gene>
<dbReference type="AlphaFoldDB" id="A0ABD2P4J3"/>
<evidence type="ECO:0000256" key="1">
    <source>
        <dbReference type="SAM" id="MobiDB-lite"/>
    </source>
</evidence>
<proteinExistence type="predicted"/>
<feature type="non-terminal residue" evidence="2">
    <location>
        <position position="1"/>
    </location>
</feature>
<accession>A0ABD2P4J3</accession>
<feature type="region of interest" description="Disordered" evidence="1">
    <location>
        <begin position="77"/>
        <end position="102"/>
    </location>
</feature>
<sequence length="102" mass="11144">AGLIQVQRPIQLFPEWGTRGLGLGLDSNSYLPSTKSTQEILCEVAELILVGEQWITEANGGGPQAKERDIVPRAARKRRYRFPPSSKPEVLCSALSPENPAS</sequence>